<feature type="transmembrane region" description="Helical" evidence="6">
    <location>
        <begin position="169"/>
        <end position="191"/>
    </location>
</feature>
<feature type="transmembrane region" description="Helical" evidence="6">
    <location>
        <begin position="317"/>
        <end position="341"/>
    </location>
</feature>
<dbReference type="Proteomes" id="UP000282321">
    <property type="component" value="Unassembled WGS sequence"/>
</dbReference>
<feature type="transmembrane region" description="Helical" evidence="6">
    <location>
        <begin position="212"/>
        <end position="235"/>
    </location>
</feature>
<evidence type="ECO:0000256" key="6">
    <source>
        <dbReference type="SAM" id="Phobius"/>
    </source>
</evidence>
<evidence type="ECO:0000256" key="3">
    <source>
        <dbReference type="ARBA" id="ARBA00022692"/>
    </source>
</evidence>
<keyword evidence="3 6" id="KW-0812">Transmembrane</keyword>
<dbReference type="PANTHER" id="PTHR30250:SF11">
    <property type="entry name" value="O-ANTIGEN TRANSPORTER-RELATED"/>
    <property type="match status" value="1"/>
</dbReference>
<evidence type="ECO:0000256" key="1">
    <source>
        <dbReference type="ARBA" id="ARBA00004651"/>
    </source>
</evidence>
<dbReference type="PANTHER" id="PTHR30250">
    <property type="entry name" value="PST FAMILY PREDICTED COLANIC ACID TRANSPORTER"/>
    <property type="match status" value="1"/>
</dbReference>
<feature type="transmembrane region" description="Helical" evidence="6">
    <location>
        <begin position="146"/>
        <end position="163"/>
    </location>
</feature>
<keyword evidence="5 6" id="KW-0472">Membrane</keyword>
<feature type="transmembrane region" description="Helical" evidence="6">
    <location>
        <begin position="285"/>
        <end position="305"/>
    </location>
</feature>
<dbReference type="InterPro" id="IPR050833">
    <property type="entry name" value="Poly_Biosynth_Transport"/>
</dbReference>
<dbReference type="EMBL" id="QNBC01000010">
    <property type="protein sequence ID" value="RKX67793.1"/>
    <property type="molecule type" value="Genomic_DNA"/>
</dbReference>
<comment type="subcellular location">
    <subcellularLocation>
        <location evidence="1">Cell membrane</location>
        <topology evidence="1">Multi-pass membrane protein</topology>
    </subcellularLocation>
</comment>
<dbReference type="InterPro" id="IPR036259">
    <property type="entry name" value="MFS_trans_sf"/>
</dbReference>
<keyword evidence="4 6" id="KW-1133">Transmembrane helix</keyword>
<dbReference type="SUPFAM" id="SSF103473">
    <property type="entry name" value="MFS general substrate transporter"/>
    <property type="match status" value="1"/>
</dbReference>
<dbReference type="InterPro" id="IPR002797">
    <property type="entry name" value="Polysacc_synth"/>
</dbReference>
<feature type="transmembrane region" description="Helical" evidence="6">
    <location>
        <begin position="109"/>
        <end position="125"/>
    </location>
</feature>
<evidence type="ECO:0000256" key="5">
    <source>
        <dbReference type="ARBA" id="ARBA00023136"/>
    </source>
</evidence>
<evidence type="ECO:0000256" key="4">
    <source>
        <dbReference type="ARBA" id="ARBA00022989"/>
    </source>
</evidence>
<proteinExistence type="predicted"/>
<name>A0A660SAV0_UNCT6</name>
<evidence type="ECO:0000256" key="2">
    <source>
        <dbReference type="ARBA" id="ARBA00022475"/>
    </source>
</evidence>
<dbReference type="AlphaFoldDB" id="A0A660SAV0"/>
<feature type="transmembrane region" description="Helical" evidence="6">
    <location>
        <begin position="353"/>
        <end position="371"/>
    </location>
</feature>
<gene>
    <name evidence="7" type="ORF">DRP44_01370</name>
</gene>
<protein>
    <submittedName>
        <fullName evidence="7">Uncharacterized protein</fullName>
    </submittedName>
</protein>
<feature type="transmembrane region" description="Helical" evidence="6">
    <location>
        <begin position="434"/>
        <end position="455"/>
    </location>
</feature>
<sequence length="465" mass="53669">MIKKELHSLKWSTIYQLLTSAISYLTLIVLARKYDPIYYGILIFGFNLLEFLKILSDPGITLYNISIFSHVKNRKKFISEVFQIRLFLSIITFIIFLIALFLYKTSPEIKIIMLIFSFSLFPYIFDSRWIFQGALKMNLSFSSRTIFKLLFFIMIVIAIRINVPYYEVPYILFLASFLGYISSFPLIMKYYGNFNVTIRPTKKAISFLKSTLPIGINQMLMASNGIVAIFFIGYLMRSSDVGQYGAAYKYSLFVSGILSIILNSMLPIISKNTLDKKEFKRYSDFYLNILILSLFSAAVPIIIYTDIIYKFIYGSKYLISAPLASILTFANLILSYIHFIGYHLISRRKQSKYTRILSLVFILNLFFLTILLPGYGIYGAGISMLIASVVSLVLAVYYYKKYVKSSLNQMLKTVITIIVSFIATILVHCVLKNWLGFFVSVFLVIILNLSIIIYFRRLKGENQEK</sequence>
<comment type="caution">
    <text evidence="7">The sequence shown here is derived from an EMBL/GenBank/DDBJ whole genome shotgun (WGS) entry which is preliminary data.</text>
</comment>
<feature type="transmembrane region" description="Helical" evidence="6">
    <location>
        <begin position="77"/>
        <end position="103"/>
    </location>
</feature>
<evidence type="ECO:0000313" key="7">
    <source>
        <dbReference type="EMBL" id="RKX67793.1"/>
    </source>
</evidence>
<evidence type="ECO:0000313" key="8">
    <source>
        <dbReference type="Proteomes" id="UP000282321"/>
    </source>
</evidence>
<organism evidence="7 8">
    <name type="scientific">candidate division TA06 bacterium</name>
    <dbReference type="NCBI Taxonomy" id="2250710"/>
    <lineage>
        <taxon>Bacteria</taxon>
        <taxon>Bacteria division TA06</taxon>
    </lineage>
</organism>
<dbReference type="Pfam" id="PF01943">
    <property type="entry name" value="Polysacc_synt"/>
    <property type="match status" value="1"/>
</dbReference>
<feature type="transmembrane region" description="Helical" evidence="6">
    <location>
        <begin position="247"/>
        <end position="265"/>
    </location>
</feature>
<feature type="transmembrane region" description="Helical" evidence="6">
    <location>
        <begin position="12"/>
        <end position="31"/>
    </location>
</feature>
<reference evidence="7 8" key="1">
    <citation type="submission" date="2018-06" db="EMBL/GenBank/DDBJ databases">
        <title>Extensive metabolic versatility and redundancy in microbially diverse, dynamic hydrothermal sediments.</title>
        <authorList>
            <person name="Dombrowski N."/>
            <person name="Teske A."/>
            <person name="Baker B.J."/>
        </authorList>
    </citation>
    <scope>NUCLEOTIDE SEQUENCE [LARGE SCALE GENOMIC DNA]</scope>
    <source>
        <strain evidence="7">B35_G9</strain>
    </source>
</reference>
<feature type="transmembrane region" description="Helical" evidence="6">
    <location>
        <begin position="377"/>
        <end position="399"/>
    </location>
</feature>
<keyword evidence="2" id="KW-1003">Cell membrane</keyword>
<dbReference type="GO" id="GO:0005886">
    <property type="term" value="C:plasma membrane"/>
    <property type="evidence" value="ECO:0007669"/>
    <property type="project" value="UniProtKB-SubCell"/>
</dbReference>
<feature type="transmembrane region" description="Helical" evidence="6">
    <location>
        <begin position="411"/>
        <end position="428"/>
    </location>
</feature>
<accession>A0A660SAV0</accession>